<dbReference type="InterPro" id="IPR035959">
    <property type="entry name" value="RutC-like_sf"/>
</dbReference>
<dbReference type="Proteomes" id="UP001516400">
    <property type="component" value="Unassembled WGS sequence"/>
</dbReference>
<dbReference type="SUPFAM" id="SSF55298">
    <property type="entry name" value="YjgF-like"/>
    <property type="match status" value="2"/>
</dbReference>
<dbReference type="InterPro" id="IPR006175">
    <property type="entry name" value="YjgF/YER057c/UK114"/>
</dbReference>
<comment type="caution">
    <text evidence="2">The sequence shown here is derived from an EMBL/GenBank/DDBJ whole genome shotgun (WGS) entry which is preliminary data.</text>
</comment>
<organism evidence="2 3">
    <name type="scientific">Cryptolaemus montrouzieri</name>
    <dbReference type="NCBI Taxonomy" id="559131"/>
    <lineage>
        <taxon>Eukaryota</taxon>
        <taxon>Metazoa</taxon>
        <taxon>Ecdysozoa</taxon>
        <taxon>Arthropoda</taxon>
        <taxon>Hexapoda</taxon>
        <taxon>Insecta</taxon>
        <taxon>Pterygota</taxon>
        <taxon>Neoptera</taxon>
        <taxon>Endopterygota</taxon>
        <taxon>Coleoptera</taxon>
        <taxon>Polyphaga</taxon>
        <taxon>Cucujiformia</taxon>
        <taxon>Coccinelloidea</taxon>
        <taxon>Coccinellidae</taxon>
        <taxon>Scymninae</taxon>
        <taxon>Scymnini</taxon>
        <taxon>Cryptolaemus</taxon>
    </lineage>
</organism>
<proteinExistence type="predicted"/>
<dbReference type="AlphaFoldDB" id="A0ABD2MHG5"/>
<dbReference type="CDD" id="cd06156">
    <property type="entry name" value="eu_AANH_C_2"/>
    <property type="match status" value="1"/>
</dbReference>
<sequence>MKNMASIFVEKEESMKHSLWIVPFKSRIVILESEIVLHSNDPIAPVGYLKLNKLQLENKLPLLNLHERLKGLPLKNSDGYVTDPGEDVKDMNEEESDSDSLSEPVIRSGIYTVARSMGNQNYSVQKSPSGWLWVGGIRGESIGNPMDNAMSTLESCLSNYDQDLTNVCSITLYISNMQKFSEVNTFYCHHINFPNPPTRACVEVPLNENCPLILEAVSWRLPEKISCDPAIERNTMYVQSRSHWAPANIGPYSQTVKVGELIHLSGQIGLVPGNLKLVEGGVKCQCRLALRHVDRLLKAVDNNINLRNVVQGICYVTNIKSIQQVRRLWEENTNNAIVDYVVVSNLPKCALVEWHVWAHRFNHLFEYEETGRCIDDKNWSISIFRRWNYENNISAIVCHLEKTNGNEDGIFDEDIFSETVDYTLLKLKQGYESDQSSVSNLKIFYPVTKHLNIHEYFNYLDNLRKYTCLTYTMVPVIFCKMKIHIYPSVEQKVIEC</sequence>
<name>A0ABD2MHG5_9CUCU</name>
<accession>A0ABD2MHG5</accession>
<dbReference type="PANTHER" id="PTHR12196">
    <property type="entry name" value="DOMAIN OF UNKNOWN FUNCTION 71 DUF71 -CONTAINING PROTEIN"/>
    <property type="match status" value="1"/>
</dbReference>
<dbReference type="EMBL" id="JABFTP020000001">
    <property type="protein sequence ID" value="KAL3265773.1"/>
    <property type="molecule type" value="Genomic_DNA"/>
</dbReference>
<protein>
    <submittedName>
        <fullName evidence="2">Uncharacterized protein</fullName>
    </submittedName>
</protein>
<dbReference type="InterPro" id="IPR030662">
    <property type="entry name" value="DPH6/MJ0570"/>
</dbReference>
<evidence type="ECO:0000256" key="1">
    <source>
        <dbReference type="SAM" id="MobiDB-lite"/>
    </source>
</evidence>
<dbReference type="Pfam" id="PF01042">
    <property type="entry name" value="Ribonuc_L-PSP"/>
    <property type="match status" value="2"/>
</dbReference>
<dbReference type="FunFam" id="3.30.1330.40:FF:000010">
    <property type="entry name" value="Diphthine--ammonia ligase"/>
    <property type="match status" value="1"/>
</dbReference>
<feature type="region of interest" description="Disordered" evidence="1">
    <location>
        <begin position="80"/>
        <end position="100"/>
    </location>
</feature>
<dbReference type="PANTHER" id="PTHR12196:SF2">
    <property type="entry name" value="DIPHTHINE--AMMONIA LIGASE"/>
    <property type="match status" value="1"/>
</dbReference>
<evidence type="ECO:0000313" key="3">
    <source>
        <dbReference type="Proteomes" id="UP001516400"/>
    </source>
</evidence>
<keyword evidence="3" id="KW-1185">Reference proteome</keyword>
<reference evidence="2 3" key="1">
    <citation type="journal article" date="2021" name="BMC Biol.">
        <title>Horizontally acquired antibacterial genes associated with adaptive radiation of ladybird beetles.</title>
        <authorList>
            <person name="Li H.S."/>
            <person name="Tang X.F."/>
            <person name="Huang Y.H."/>
            <person name="Xu Z.Y."/>
            <person name="Chen M.L."/>
            <person name="Du X.Y."/>
            <person name="Qiu B.Y."/>
            <person name="Chen P.T."/>
            <person name="Zhang W."/>
            <person name="Slipinski A."/>
            <person name="Escalona H.E."/>
            <person name="Waterhouse R.M."/>
            <person name="Zwick A."/>
            <person name="Pang H."/>
        </authorList>
    </citation>
    <scope>NUCLEOTIDE SEQUENCE [LARGE SCALE GENOMIC DNA]</scope>
    <source>
        <strain evidence="2">SYSU2018</strain>
    </source>
</reference>
<gene>
    <name evidence="2" type="ORF">HHI36_009971</name>
</gene>
<evidence type="ECO:0000313" key="2">
    <source>
        <dbReference type="EMBL" id="KAL3265773.1"/>
    </source>
</evidence>
<dbReference type="Gene3D" id="3.30.1330.40">
    <property type="entry name" value="RutC-like"/>
    <property type="match status" value="2"/>
</dbReference>
<dbReference type="CDD" id="cd06155">
    <property type="entry name" value="eu_AANH_C_1"/>
    <property type="match status" value="1"/>
</dbReference>